<name>A0A858XBF0_9CAUD</name>
<organism evidence="1 2">
    <name type="scientific">Xanthomonas phage FoX4</name>
    <dbReference type="NCBI Taxonomy" id="2723900"/>
    <lineage>
        <taxon>Viruses</taxon>
        <taxon>Duplodnaviria</taxon>
        <taxon>Heunggongvirae</taxon>
        <taxon>Uroviricota</taxon>
        <taxon>Caudoviricetes</taxon>
        <taxon>Foxquatrovirus</taxon>
        <taxon>Foxquatrovirus fox4</taxon>
    </lineage>
</organism>
<evidence type="ECO:0000313" key="2">
    <source>
        <dbReference type="Proteomes" id="UP000671952"/>
    </source>
</evidence>
<gene>
    <name evidence="1" type="ORF">XccvBFoX4_gp02c</name>
</gene>
<dbReference type="Proteomes" id="UP000671952">
    <property type="component" value="Segment"/>
</dbReference>
<evidence type="ECO:0000313" key="1">
    <source>
        <dbReference type="EMBL" id="QJI52956.1"/>
    </source>
</evidence>
<dbReference type="EMBL" id="MT161385">
    <property type="protein sequence ID" value="QJI52956.1"/>
    <property type="molecule type" value="Genomic_DNA"/>
</dbReference>
<sequence>MQVLRLPSVEPRCLIGGICAWRRGLACSPADQASPDDARPAG</sequence>
<proteinExistence type="predicted"/>
<protein>
    <submittedName>
        <fullName evidence="1">Uncharacterized protein</fullName>
    </submittedName>
</protein>
<keyword evidence="2" id="KW-1185">Reference proteome</keyword>
<accession>A0A858XBF0</accession>
<reference evidence="1" key="1">
    <citation type="submission" date="2020-03" db="EMBL/GenBank/DDBJ databases">
        <title>Development of an integrated pest management strategy to control Xanthomonas campestris pv. campestris by using bacteriophages.</title>
        <authorList>
            <person name="Holtappels D."/>
            <person name="Rombouts S."/>
            <person name="Lavigne R."/>
            <person name="Wagemans J."/>
        </authorList>
    </citation>
    <scope>NUCLEOTIDE SEQUENCE</scope>
</reference>